<feature type="transmembrane region" description="Helical" evidence="1">
    <location>
        <begin position="592"/>
        <end position="614"/>
    </location>
</feature>
<protein>
    <recommendedName>
        <fullName evidence="4">ABC-2 type transport system permease protein</fullName>
    </recommendedName>
</protein>
<gene>
    <name evidence="2" type="ORF">BS329_33965</name>
</gene>
<dbReference type="AlphaFoldDB" id="A0A1R0KI52"/>
<accession>A0A1R0KI52</accession>
<sequence length="634" mass="66855">MAVLLIRMKLAVLRNSMNGQRAGRLVTGAAAGLTLAAGLILLAGRDYPVASLHFDVLGAGFALWTAGWLLGPALFGGGDETLRPEQFSLLPLTPRRLAVGLAAASFVGVGPLVTLVAFSALVVASVKTGLGTAATVVGVLAVVLQLSVCVLASRLITAVLGQVMRSKVGAALAALVSAAILAGLHSSWVLSPLAQTALRIGFPDSFSAWLTALPSSWGLLAVRAAAQGNWPTVAAVLAGLAALGLLCWYAWAGLVKRRLATRRASGHPARMFSGDWARGPVTAVVARELRTWSRDLLRFHYLAFALCYALVFCLLPLAVGASTFLPWTGLVFALWVAAISANLYGEDGTELWGKLMIPGSARHDVRGRQLAWLLVTAPATLILTIAMVVFTGEYSFWPWLATVLPALLGGGAGVTVLVSVLRPVPMTDPQLRGGNLLENGTDFAQVLMVLILSAATVAPACFAARLGPVWAGPVVGFAGGAFLAWLLGRWAAAKLESSAPELLLYLRIGVSPQRKRPAPAWKPHKSSLPKPEPHLEKLGLHLAPNGRRVYVVASLVLCWVPLAAQGIVPALMLTTGQITPSWFLALHLPQHLQWPAVTAMICLGLIMLTTGLGIGLHYRARSRRAGGELEPTTR</sequence>
<feature type="transmembrane region" description="Helical" evidence="1">
    <location>
        <begin position="21"/>
        <end position="44"/>
    </location>
</feature>
<keyword evidence="1" id="KW-1133">Transmembrane helix</keyword>
<feature type="transmembrane region" description="Helical" evidence="1">
    <location>
        <begin position="396"/>
        <end position="421"/>
    </location>
</feature>
<feature type="transmembrane region" description="Helical" evidence="1">
    <location>
        <begin position="549"/>
        <end position="572"/>
    </location>
</feature>
<dbReference type="RefSeq" id="WP_076166416.1">
    <property type="nucleotide sequence ID" value="NZ_JBEZVB010000007.1"/>
</dbReference>
<keyword evidence="3" id="KW-1185">Reference proteome</keyword>
<feature type="transmembrane region" description="Helical" evidence="1">
    <location>
        <begin position="56"/>
        <end position="76"/>
    </location>
</feature>
<reference evidence="2 3" key="1">
    <citation type="submission" date="2016-01" db="EMBL/GenBank/DDBJ databases">
        <title>Amycolatopsis coloradensis genome sequencing and assembly.</title>
        <authorList>
            <person name="Mayilraj S."/>
        </authorList>
    </citation>
    <scope>NUCLEOTIDE SEQUENCE [LARGE SCALE GENOMIC DNA]</scope>
    <source>
        <strain evidence="2 3">DSM 44225</strain>
    </source>
</reference>
<feature type="transmembrane region" description="Helical" evidence="1">
    <location>
        <begin position="233"/>
        <end position="255"/>
    </location>
</feature>
<feature type="transmembrane region" description="Helical" evidence="1">
    <location>
        <begin position="168"/>
        <end position="190"/>
    </location>
</feature>
<feature type="transmembrane region" description="Helical" evidence="1">
    <location>
        <begin position="470"/>
        <end position="488"/>
    </location>
</feature>
<feature type="transmembrane region" description="Helical" evidence="1">
    <location>
        <begin position="97"/>
        <end position="124"/>
    </location>
</feature>
<feature type="transmembrane region" description="Helical" evidence="1">
    <location>
        <begin position="130"/>
        <end position="156"/>
    </location>
</feature>
<keyword evidence="1" id="KW-0472">Membrane</keyword>
<organism evidence="2 3">
    <name type="scientific">Amycolatopsis coloradensis</name>
    <dbReference type="NCBI Taxonomy" id="76021"/>
    <lineage>
        <taxon>Bacteria</taxon>
        <taxon>Bacillati</taxon>
        <taxon>Actinomycetota</taxon>
        <taxon>Actinomycetes</taxon>
        <taxon>Pseudonocardiales</taxon>
        <taxon>Pseudonocardiaceae</taxon>
        <taxon>Amycolatopsis</taxon>
    </lineage>
</organism>
<feature type="transmembrane region" description="Helical" evidence="1">
    <location>
        <begin position="324"/>
        <end position="344"/>
    </location>
</feature>
<evidence type="ECO:0000313" key="3">
    <source>
        <dbReference type="Proteomes" id="UP000187486"/>
    </source>
</evidence>
<evidence type="ECO:0000256" key="1">
    <source>
        <dbReference type="SAM" id="Phobius"/>
    </source>
</evidence>
<dbReference type="OrthoDB" id="2955510at2"/>
<comment type="caution">
    <text evidence="2">The sequence shown here is derived from an EMBL/GenBank/DDBJ whole genome shotgun (WGS) entry which is preliminary data.</text>
</comment>
<proteinExistence type="predicted"/>
<dbReference type="Proteomes" id="UP000187486">
    <property type="component" value="Unassembled WGS sequence"/>
</dbReference>
<evidence type="ECO:0008006" key="4">
    <source>
        <dbReference type="Google" id="ProtNLM"/>
    </source>
</evidence>
<evidence type="ECO:0000313" key="2">
    <source>
        <dbReference type="EMBL" id="OLZ45434.1"/>
    </source>
</evidence>
<feature type="transmembrane region" description="Helical" evidence="1">
    <location>
        <begin position="370"/>
        <end position="390"/>
    </location>
</feature>
<keyword evidence="1" id="KW-0812">Transmembrane</keyword>
<dbReference type="STRING" id="76021.BS329_33965"/>
<feature type="transmembrane region" description="Helical" evidence="1">
    <location>
        <begin position="442"/>
        <end position="464"/>
    </location>
</feature>
<feature type="transmembrane region" description="Helical" evidence="1">
    <location>
        <begin position="299"/>
        <end position="318"/>
    </location>
</feature>
<name>A0A1R0KI52_9PSEU</name>
<dbReference type="EMBL" id="MQUQ01000020">
    <property type="protein sequence ID" value="OLZ45434.1"/>
    <property type="molecule type" value="Genomic_DNA"/>
</dbReference>